<proteinExistence type="predicted"/>
<name>A0AAW2UUN9_9LAMI</name>
<dbReference type="EMBL" id="JACGWN010000011">
    <property type="protein sequence ID" value="KAL0420939.1"/>
    <property type="molecule type" value="Genomic_DNA"/>
</dbReference>
<evidence type="ECO:0000313" key="1">
    <source>
        <dbReference type="EMBL" id="KAL0420939.1"/>
    </source>
</evidence>
<accession>A0AAW2UUN9</accession>
<sequence length="69" mass="7622">MESVGDDPWLVLGDFNTVRDPSEVNGTSGDISVAMEEFQDSISSTRLLDLPIQGETYTWNNYSHGARSL</sequence>
<dbReference type="AlphaFoldDB" id="A0AAW2UUN9"/>
<reference evidence="1" key="1">
    <citation type="submission" date="2020-06" db="EMBL/GenBank/DDBJ databases">
        <authorList>
            <person name="Li T."/>
            <person name="Hu X."/>
            <person name="Zhang T."/>
            <person name="Song X."/>
            <person name="Zhang H."/>
            <person name="Dai N."/>
            <person name="Sheng W."/>
            <person name="Hou X."/>
            <person name="Wei L."/>
        </authorList>
    </citation>
    <scope>NUCLEOTIDE SEQUENCE</scope>
    <source>
        <strain evidence="1">KEN1</strain>
        <tissue evidence="1">Leaf</tissue>
    </source>
</reference>
<gene>
    <name evidence="1" type="ORF">Slati_3116800</name>
</gene>
<comment type="caution">
    <text evidence="1">The sequence shown here is derived from an EMBL/GenBank/DDBJ whole genome shotgun (WGS) entry which is preliminary data.</text>
</comment>
<organism evidence="1">
    <name type="scientific">Sesamum latifolium</name>
    <dbReference type="NCBI Taxonomy" id="2727402"/>
    <lineage>
        <taxon>Eukaryota</taxon>
        <taxon>Viridiplantae</taxon>
        <taxon>Streptophyta</taxon>
        <taxon>Embryophyta</taxon>
        <taxon>Tracheophyta</taxon>
        <taxon>Spermatophyta</taxon>
        <taxon>Magnoliopsida</taxon>
        <taxon>eudicotyledons</taxon>
        <taxon>Gunneridae</taxon>
        <taxon>Pentapetalae</taxon>
        <taxon>asterids</taxon>
        <taxon>lamiids</taxon>
        <taxon>Lamiales</taxon>
        <taxon>Pedaliaceae</taxon>
        <taxon>Sesamum</taxon>
    </lineage>
</organism>
<reference evidence="1" key="2">
    <citation type="journal article" date="2024" name="Plant">
        <title>Genomic evolution and insights into agronomic trait innovations of Sesamum species.</title>
        <authorList>
            <person name="Miao H."/>
            <person name="Wang L."/>
            <person name="Qu L."/>
            <person name="Liu H."/>
            <person name="Sun Y."/>
            <person name="Le M."/>
            <person name="Wang Q."/>
            <person name="Wei S."/>
            <person name="Zheng Y."/>
            <person name="Lin W."/>
            <person name="Duan Y."/>
            <person name="Cao H."/>
            <person name="Xiong S."/>
            <person name="Wang X."/>
            <person name="Wei L."/>
            <person name="Li C."/>
            <person name="Ma Q."/>
            <person name="Ju M."/>
            <person name="Zhao R."/>
            <person name="Li G."/>
            <person name="Mu C."/>
            <person name="Tian Q."/>
            <person name="Mei H."/>
            <person name="Zhang T."/>
            <person name="Gao T."/>
            <person name="Zhang H."/>
        </authorList>
    </citation>
    <scope>NUCLEOTIDE SEQUENCE</scope>
    <source>
        <strain evidence="1">KEN1</strain>
    </source>
</reference>
<dbReference type="SUPFAM" id="SSF56219">
    <property type="entry name" value="DNase I-like"/>
    <property type="match status" value="1"/>
</dbReference>
<dbReference type="Gene3D" id="3.60.10.10">
    <property type="entry name" value="Endonuclease/exonuclease/phosphatase"/>
    <property type="match status" value="1"/>
</dbReference>
<protein>
    <submittedName>
        <fullName evidence="1">Uncharacterized protein</fullName>
    </submittedName>
</protein>
<dbReference type="InterPro" id="IPR036691">
    <property type="entry name" value="Endo/exonu/phosph_ase_sf"/>
</dbReference>